<dbReference type="KEGG" id="ddn:DND132_1680"/>
<proteinExistence type="predicted"/>
<keyword evidence="3" id="KW-1185">Reference proteome</keyword>
<reference evidence="2 3" key="1">
    <citation type="journal article" date="2011" name="J. Bacteriol.">
        <title>Genome sequence of the mercury-methylating strain Desulfovibrio desulfuricans ND132.</title>
        <authorList>
            <person name="Brown S.D."/>
            <person name="Gilmour C.C."/>
            <person name="Kucken A.M."/>
            <person name="Wall J.D."/>
            <person name="Elias D.A."/>
            <person name="Brandt C.C."/>
            <person name="Podar M."/>
            <person name="Chertkov O."/>
            <person name="Held B."/>
            <person name="Bruce D.C."/>
            <person name="Detter J.C."/>
            <person name="Tapia R."/>
            <person name="Han C.S."/>
            <person name="Goodwin L.A."/>
            <person name="Cheng J.F."/>
            <person name="Pitluck S."/>
            <person name="Woyke T."/>
            <person name="Mikhailova N."/>
            <person name="Ivanova N.N."/>
            <person name="Han J."/>
            <person name="Lucas S."/>
            <person name="Lapidus A.L."/>
            <person name="Land M.L."/>
            <person name="Hauser L.J."/>
            <person name="Palumbo A.V."/>
        </authorList>
    </citation>
    <scope>NUCLEOTIDE SEQUENCE [LARGE SCALE GENOMIC DNA]</scope>
    <source>
        <strain evidence="2 3">ND132</strain>
    </source>
</reference>
<accession>F0JFG2</accession>
<protein>
    <submittedName>
        <fullName evidence="2">Uncharacterized protein</fullName>
    </submittedName>
</protein>
<dbReference type="AlphaFoldDB" id="F0JFG2"/>
<gene>
    <name evidence="2" type="ORF">DND132_1680</name>
</gene>
<sequence length="194" mass="20887">MNLRLWPVSTIESLQIALLVRVGCFRHPIAALCLAFQPAPSRPAAPLLRTVSALEGARRSRPRRGGGSCLAEARFSSNGAIRLREPHDTFAQVEPPRADRILAPPPRAAAYPARPFFSSIFLGQQKNGPRREGMEHRAGAASTAALLAGQKALEASPVRTTSPRKPPSFFPNKKGTPRRAFSCPTAGGYQKNSG</sequence>
<dbReference type="HOGENOM" id="CLU_1400529_0_0_7"/>
<evidence type="ECO:0000256" key="1">
    <source>
        <dbReference type="SAM" id="MobiDB-lite"/>
    </source>
</evidence>
<evidence type="ECO:0000313" key="2">
    <source>
        <dbReference type="EMBL" id="EGB14886.1"/>
    </source>
</evidence>
<name>F0JFG2_9BACT</name>
<feature type="region of interest" description="Disordered" evidence="1">
    <location>
        <begin position="148"/>
        <end position="194"/>
    </location>
</feature>
<dbReference type="EMBL" id="CP003220">
    <property type="protein sequence ID" value="EGB14886.1"/>
    <property type="molecule type" value="Genomic_DNA"/>
</dbReference>
<organism evidence="2 3">
    <name type="scientific">Pseudodesulfovibrio mercurii</name>
    <dbReference type="NCBI Taxonomy" id="641491"/>
    <lineage>
        <taxon>Bacteria</taxon>
        <taxon>Pseudomonadati</taxon>
        <taxon>Thermodesulfobacteriota</taxon>
        <taxon>Desulfovibrionia</taxon>
        <taxon>Desulfovibrionales</taxon>
        <taxon>Desulfovibrionaceae</taxon>
    </lineage>
</organism>
<evidence type="ECO:0000313" key="3">
    <source>
        <dbReference type="Proteomes" id="UP000007845"/>
    </source>
</evidence>
<dbReference type="Proteomes" id="UP000007845">
    <property type="component" value="Chromosome"/>
</dbReference>